<sequence length="99" mass="9906">MSHSMLALLAGAGPVTGYLAGYLLLTVGAGREAERGRGSAGAGRRGTLVLWTMPGFLVATVLWPLPERTAGERFFAASAAGAAANALVAALAGYAFGPS</sequence>
<gene>
    <name evidence="2" type="ORF">GCM10018781_53440</name>
</gene>
<keyword evidence="1" id="KW-0472">Membrane</keyword>
<comment type="caution">
    <text evidence="2">The sequence shown here is derived from an EMBL/GenBank/DDBJ whole genome shotgun (WGS) entry which is preliminary data.</text>
</comment>
<dbReference type="RefSeq" id="WP_190213466.1">
    <property type="nucleotide sequence ID" value="NZ_BNBO01000036.1"/>
</dbReference>
<feature type="transmembrane region" description="Helical" evidence="1">
    <location>
        <begin position="75"/>
        <end position="96"/>
    </location>
</feature>
<proteinExistence type="predicted"/>
<keyword evidence="1" id="KW-0812">Transmembrane</keyword>
<evidence type="ECO:0000313" key="3">
    <source>
        <dbReference type="Proteomes" id="UP000617734"/>
    </source>
</evidence>
<name>A0A919KZB9_9ACTN</name>
<evidence type="ECO:0000256" key="1">
    <source>
        <dbReference type="SAM" id="Phobius"/>
    </source>
</evidence>
<organism evidence="2 3">
    <name type="scientific">Kitasatospora indigofera</name>
    <dbReference type="NCBI Taxonomy" id="67307"/>
    <lineage>
        <taxon>Bacteria</taxon>
        <taxon>Bacillati</taxon>
        <taxon>Actinomycetota</taxon>
        <taxon>Actinomycetes</taxon>
        <taxon>Kitasatosporales</taxon>
        <taxon>Streptomycetaceae</taxon>
        <taxon>Kitasatospora</taxon>
    </lineage>
</organism>
<dbReference type="GeneID" id="95355708"/>
<evidence type="ECO:0000313" key="2">
    <source>
        <dbReference type="EMBL" id="GHH78192.1"/>
    </source>
</evidence>
<keyword evidence="1" id="KW-1133">Transmembrane helix</keyword>
<reference evidence="2" key="2">
    <citation type="submission" date="2020-09" db="EMBL/GenBank/DDBJ databases">
        <authorList>
            <person name="Sun Q."/>
            <person name="Ohkuma M."/>
        </authorList>
    </citation>
    <scope>NUCLEOTIDE SEQUENCE</scope>
    <source>
        <strain evidence="2">JCM 4646</strain>
    </source>
</reference>
<dbReference type="AlphaFoldDB" id="A0A919KZB9"/>
<feature type="transmembrane region" description="Helical" evidence="1">
    <location>
        <begin position="46"/>
        <end position="63"/>
    </location>
</feature>
<feature type="transmembrane region" description="Helical" evidence="1">
    <location>
        <begin position="6"/>
        <end position="25"/>
    </location>
</feature>
<accession>A0A919KZB9</accession>
<reference evidence="2" key="1">
    <citation type="journal article" date="2014" name="Int. J. Syst. Evol. Microbiol.">
        <title>Complete genome sequence of Corynebacterium casei LMG S-19264T (=DSM 44701T), isolated from a smear-ripened cheese.</title>
        <authorList>
            <consortium name="US DOE Joint Genome Institute (JGI-PGF)"/>
            <person name="Walter F."/>
            <person name="Albersmeier A."/>
            <person name="Kalinowski J."/>
            <person name="Ruckert C."/>
        </authorList>
    </citation>
    <scope>NUCLEOTIDE SEQUENCE</scope>
    <source>
        <strain evidence="2">JCM 4646</strain>
    </source>
</reference>
<dbReference type="EMBL" id="BNBO01000036">
    <property type="protein sequence ID" value="GHH78192.1"/>
    <property type="molecule type" value="Genomic_DNA"/>
</dbReference>
<dbReference type="Proteomes" id="UP000617734">
    <property type="component" value="Unassembled WGS sequence"/>
</dbReference>
<keyword evidence="3" id="KW-1185">Reference proteome</keyword>
<protein>
    <submittedName>
        <fullName evidence="2">Uncharacterized protein</fullName>
    </submittedName>
</protein>